<proteinExistence type="predicted"/>
<reference evidence="2" key="1">
    <citation type="submission" date="2022-01" db="EMBL/GenBank/DDBJ databases">
        <title>Corynebacterium sp. nov isolated from isolated from the feces of the greater white-fronted geese (Anser albifrons) at Poyang Lake, PR China.</title>
        <authorList>
            <person name="Liu Q."/>
        </authorList>
    </citation>
    <scope>NUCLEOTIDE SEQUENCE</scope>
    <source>
        <strain evidence="2">JCM 32435</strain>
    </source>
</reference>
<evidence type="ECO:0000256" key="1">
    <source>
        <dbReference type="SAM" id="MobiDB-lite"/>
    </source>
</evidence>
<keyword evidence="2" id="KW-0255">Endonuclease</keyword>
<dbReference type="InterPro" id="IPR005506">
    <property type="entry name" value="DUF312_ALF"/>
</dbReference>
<dbReference type="EMBL" id="JAKGSI010000001">
    <property type="protein sequence ID" value="MCF4005651.1"/>
    <property type="molecule type" value="Genomic_DNA"/>
</dbReference>
<dbReference type="Pfam" id="PF12639">
    <property type="entry name" value="Colicin-DNase"/>
    <property type="match status" value="1"/>
</dbReference>
<dbReference type="AlphaFoldDB" id="A0A9X1QMG9"/>
<comment type="caution">
    <text evidence="2">The sequence shown here is derived from an EMBL/GenBank/DDBJ whole genome shotgun (WGS) entry which is preliminary data.</text>
</comment>
<organism evidence="2 3">
    <name type="scientific">Corynebacterium uropygiale</name>
    <dbReference type="NCBI Taxonomy" id="1775911"/>
    <lineage>
        <taxon>Bacteria</taxon>
        <taxon>Bacillati</taxon>
        <taxon>Actinomycetota</taxon>
        <taxon>Actinomycetes</taxon>
        <taxon>Mycobacteriales</taxon>
        <taxon>Corynebacteriaceae</taxon>
        <taxon>Corynebacterium</taxon>
    </lineage>
</organism>
<feature type="compositionally biased region" description="Basic and acidic residues" evidence="1">
    <location>
        <begin position="402"/>
        <end position="411"/>
    </location>
</feature>
<keyword evidence="3" id="KW-1185">Reference proteome</keyword>
<dbReference type="Pfam" id="PF03752">
    <property type="entry name" value="ALF"/>
    <property type="match status" value="1"/>
</dbReference>
<keyword evidence="2" id="KW-0378">Hydrolase</keyword>
<evidence type="ECO:0000313" key="3">
    <source>
        <dbReference type="Proteomes" id="UP001139336"/>
    </source>
</evidence>
<gene>
    <name evidence="2" type="ORF">L1O03_00420</name>
</gene>
<name>A0A9X1QMG9_9CORY</name>
<evidence type="ECO:0000313" key="2">
    <source>
        <dbReference type="EMBL" id="MCF4005651.1"/>
    </source>
</evidence>
<keyword evidence="2" id="KW-0540">Nuclease</keyword>
<protein>
    <submittedName>
        <fullName evidence="2">HNH endonuclease</fullName>
    </submittedName>
</protein>
<dbReference type="Proteomes" id="UP001139336">
    <property type="component" value="Unassembled WGS sequence"/>
</dbReference>
<sequence length="1204" mass="129461">MAEFLSSGAKDDALNADVRELLSVLGQVSGAQTNEEIRRLTSEGSTEDMIAFLDGGYQEFQAKDDLKTAWLSTQAPEGSVEKKRAEDAVRDGSREAIEKFATTGLTEARAHDQRMTVWKLMQSAPQTVKDAASAALRDNDPEAIEEFLRFGYPVAVLQASDEATMGELVEEAQTQSQLAAEGASMAVQHAESARAALEAARIATERARDEALRADAAEKRGAAAAEQAGRLASRVALLADSAASAAAEARSALAMTLAALARAQQAATRAQQAAAAASHHAMAAGNDASLAAQARQAAEAARNAQDAARGAAYNFELADRALHAAQSAGSAAGSAAAHADAAAGAAADAAGAAGIAEDAAAQARAGAAQARAAAGRARAASGEIDSIVPRIAELVERTKKAAKEAEEHAGRSAEAAAEAERQAGNAQWFADQAGRFATQAEDAAARLDELVSLGEETVQLSRQMYEDLVSDEREVRVGKAKALRHVQDVHDQTQREREEHEKAALRDLEWMSAESVRADDERVLPAIVNAAQYGEPSVAEHAAVVLAGGKAEDIQAFLDEGAEDALYQRSMTTLAGLMENDPLDTVRAEAEQMWYQDGDAVDQFLTVRVPELKLGDLRRRAYDARESGGAEVRKRVDEALVDGSYEALHRLFDEGGYADAMHRDQLEFAYQQLQQGGPVMKMMAEEAIQGDRRGLERFYRVGQFEANYHDGVRATHEQAMDAAVERMRLQAAQAHEDATLARKAHEDAQGSAEAAAALAAEAHRFAGLAQQSAEKARGHVTSAENSYHVALQEQQRARQAADAAEADARQAAVHADKSESLAAIARQSAGAAAQSAAEARSYAIQAESDAQQAGVIAQGAYVFAQNVEIEERQQAVLAGLEEGEEPTQVSLLDLIKEEVGPAAFDLLLEIVGINDIRRCVQGEWGSCAMLAASVIPVGKLASLAMKSGKIARAVAKLTTSASRIMRRFKELKEARVVQKFAKHGTICGITPAGQQRGVELHVVPGVLQRQARPEWNTGFNARLAARTCVPDTVLRTRRGYSPINGKLAGMTIKKDIVLKDGEISEVVVPYTERGFPDFSASRYKEGGFSRNIVRIEPKMTRWGDNKSADAAAGIDKNFRKVNDLVWHHTEEEGVMMLLPRKVHNEFRHTGGFYFWGGKYKALPKPLREKHRVDCPINQAGSILGDWVRDNPPEMSRLNWCKSWS</sequence>
<accession>A0A9X1QMG9</accession>
<dbReference type="GO" id="GO:0004519">
    <property type="term" value="F:endonuclease activity"/>
    <property type="evidence" value="ECO:0007669"/>
    <property type="project" value="UniProtKB-KW"/>
</dbReference>
<feature type="region of interest" description="Disordered" evidence="1">
    <location>
        <begin position="402"/>
        <end position="423"/>
    </location>
</feature>
<feature type="compositionally biased region" description="Low complexity" evidence="1">
    <location>
        <begin position="412"/>
        <end position="423"/>
    </location>
</feature>